<accession>A0A2M7WVB9</accession>
<dbReference type="Pfam" id="PF00953">
    <property type="entry name" value="Glycos_transf_4"/>
    <property type="match status" value="1"/>
</dbReference>
<evidence type="ECO:0000313" key="8">
    <source>
        <dbReference type="Proteomes" id="UP000231487"/>
    </source>
</evidence>
<dbReference type="GO" id="GO:0016780">
    <property type="term" value="F:phosphotransferase activity, for other substituted phosphate groups"/>
    <property type="evidence" value="ECO:0007669"/>
    <property type="project" value="InterPro"/>
</dbReference>
<dbReference type="AlphaFoldDB" id="A0A2M7WVB9"/>
<evidence type="ECO:0000313" key="7">
    <source>
        <dbReference type="EMBL" id="PJA34590.1"/>
    </source>
</evidence>
<feature type="transmembrane region" description="Helical" evidence="6">
    <location>
        <begin position="146"/>
        <end position="162"/>
    </location>
</feature>
<evidence type="ECO:0008006" key="9">
    <source>
        <dbReference type="Google" id="ProtNLM"/>
    </source>
</evidence>
<sequence>MIVVDLVKVSLPAIVSFWVGIFFAPILTNYLFSHEMWKKKSGKKDLSGNDTPIFNELHKTKEVGTPRMGGIVVWVSTLITVLLFFIISKFTNSDLSLKLDFLSRNQTWIPLFTLLSGSLVGLIDDYWEIRGKKDHISGGLSLTKRLAVISFIGIVAGSWFFFKLGVTGVNLPAGGFLNLGLLFIPFFALVTLAIYSGGVIDGIDGLSGGVFAAIFSAYGVIAFYQQQINLSAFALTVVGGILAFLWFNIPPARFYLSETGTMGLTVTLAVLAFTTDKLGGGYGVIVLPIIALPLVITTLSVIIQVLSKKFRSGKKVFLVAPIHHHFEALGWPGYKVTMRYWIFSVVFAILGVVLALL</sequence>
<name>A0A2M7WVB9_9BACT</name>
<evidence type="ECO:0000256" key="2">
    <source>
        <dbReference type="ARBA" id="ARBA00022679"/>
    </source>
</evidence>
<keyword evidence="4 6" id="KW-1133">Transmembrane helix</keyword>
<dbReference type="InterPro" id="IPR000715">
    <property type="entry name" value="Glycosyl_transferase_4"/>
</dbReference>
<feature type="transmembrane region" description="Helical" evidence="6">
    <location>
        <begin position="174"/>
        <end position="194"/>
    </location>
</feature>
<feature type="transmembrane region" description="Helical" evidence="6">
    <location>
        <begin position="12"/>
        <end position="32"/>
    </location>
</feature>
<evidence type="ECO:0000256" key="5">
    <source>
        <dbReference type="ARBA" id="ARBA00023136"/>
    </source>
</evidence>
<proteinExistence type="predicted"/>
<keyword evidence="5 6" id="KW-0472">Membrane</keyword>
<protein>
    <recommendedName>
        <fullName evidence="9">Phospho-N-acetylmuramoyl-pentapeptide-transferase</fullName>
    </recommendedName>
</protein>
<feature type="transmembrane region" description="Helical" evidence="6">
    <location>
        <begin position="340"/>
        <end position="356"/>
    </location>
</feature>
<feature type="transmembrane region" description="Helical" evidence="6">
    <location>
        <begin position="285"/>
        <end position="306"/>
    </location>
</feature>
<feature type="transmembrane region" description="Helical" evidence="6">
    <location>
        <begin position="206"/>
        <end position="224"/>
    </location>
</feature>
<dbReference type="GO" id="GO:0005886">
    <property type="term" value="C:plasma membrane"/>
    <property type="evidence" value="ECO:0007669"/>
    <property type="project" value="TreeGrafter"/>
</dbReference>
<evidence type="ECO:0000256" key="1">
    <source>
        <dbReference type="ARBA" id="ARBA00004141"/>
    </source>
</evidence>
<evidence type="ECO:0000256" key="4">
    <source>
        <dbReference type="ARBA" id="ARBA00022989"/>
    </source>
</evidence>
<dbReference type="PANTHER" id="PTHR22926:SF5">
    <property type="entry name" value="PHOSPHO-N-ACETYLMURAMOYL-PENTAPEPTIDE-TRANSFERASE HOMOLOG"/>
    <property type="match status" value="1"/>
</dbReference>
<keyword evidence="2" id="KW-0808">Transferase</keyword>
<feature type="transmembrane region" description="Helical" evidence="6">
    <location>
        <begin position="230"/>
        <end position="247"/>
    </location>
</feature>
<comment type="caution">
    <text evidence="7">The sequence shown here is derived from an EMBL/GenBank/DDBJ whole genome shotgun (WGS) entry which is preliminary data.</text>
</comment>
<feature type="transmembrane region" description="Helical" evidence="6">
    <location>
        <begin position="254"/>
        <end position="273"/>
    </location>
</feature>
<comment type="subcellular location">
    <subcellularLocation>
        <location evidence="1">Membrane</location>
        <topology evidence="1">Multi-pass membrane protein</topology>
    </subcellularLocation>
</comment>
<feature type="transmembrane region" description="Helical" evidence="6">
    <location>
        <begin position="107"/>
        <end position="126"/>
    </location>
</feature>
<keyword evidence="3 6" id="KW-0812">Transmembrane</keyword>
<organism evidence="7 8">
    <name type="scientific">Candidatus Zambryskibacteria bacterium CG_4_9_14_3_um_filter_40_16</name>
    <dbReference type="NCBI Taxonomy" id="1975111"/>
    <lineage>
        <taxon>Bacteria</taxon>
        <taxon>Candidatus Zambryskiibacteriota</taxon>
    </lineage>
</organism>
<dbReference type="GO" id="GO:0071555">
    <property type="term" value="P:cell wall organization"/>
    <property type="evidence" value="ECO:0007669"/>
    <property type="project" value="TreeGrafter"/>
</dbReference>
<gene>
    <name evidence="7" type="ORF">CO184_00005</name>
</gene>
<dbReference type="PANTHER" id="PTHR22926">
    <property type="entry name" value="PHOSPHO-N-ACETYLMURAMOYL-PENTAPEPTIDE-TRANSFERASE"/>
    <property type="match status" value="1"/>
</dbReference>
<feature type="transmembrane region" description="Helical" evidence="6">
    <location>
        <begin position="68"/>
        <end position="87"/>
    </location>
</feature>
<reference evidence="8" key="1">
    <citation type="submission" date="2017-09" db="EMBL/GenBank/DDBJ databases">
        <title>Depth-based differentiation of microbial function through sediment-hosted aquifers and enrichment of novel symbionts in the deep terrestrial subsurface.</title>
        <authorList>
            <person name="Probst A.J."/>
            <person name="Ladd B."/>
            <person name="Jarett J.K."/>
            <person name="Geller-Mcgrath D.E."/>
            <person name="Sieber C.M.K."/>
            <person name="Emerson J.B."/>
            <person name="Anantharaman K."/>
            <person name="Thomas B.C."/>
            <person name="Malmstrom R."/>
            <person name="Stieglmeier M."/>
            <person name="Klingl A."/>
            <person name="Woyke T."/>
            <person name="Ryan C.M."/>
            <person name="Banfield J.F."/>
        </authorList>
    </citation>
    <scope>NUCLEOTIDE SEQUENCE [LARGE SCALE GENOMIC DNA]</scope>
</reference>
<evidence type="ECO:0000256" key="6">
    <source>
        <dbReference type="SAM" id="Phobius"/>
    </source>
</evidence>
<dbReference type="Proteomes" id="UP000231487">
    <property type="component" value="Unassembled WGS sequence"/>
</dbReference>
<dbReference type="EMBL" id="PFXE01000001">
    <property type="protein sequence ID" value="PJA34590.1"/>
    <property type="molecule type" value="Genomic_DNA"/>
</dbReference>
<evidence type="ECO:0000256" key="3">
    <source>
        <dbReference type="ARBA" id="ARBA00022692"/>
    </source>
</evidence>
<dbReference type="GO" id="GO:0044038">
    <property type="term" value="P:cell wall macromolecule biosynthetic process"/>
    <property type="evidence" value="ECO:0007669"/>
    <property type="project" value="TreeGrafter"/>
</dbReference>